<evidence type="ECO:0000256" key="4">
    <source>
        <dbReference type="ARBA" id="ARBA00022448"/>
    </source>
</evidence>
<dbReference type="SUPFAM" id="SSF81342">
    <property type="entry name" value="Transmembrane di-heme cytochromes"/>
    <property type="match status" value="1"/>
</dbReference>
<evidence type="ECO:0000256" key="1">
    <source>
        <dbReference type="ARBA" id="ARBA00001971"/>
    </source>
</evidence>
<feature type="transmembrane region" description="Helical" evidence="14">
    <location>
        <begin position="254"/>
        <end position="275"/>
    </location>
</feature>
<evidence type="ECO:0000256" key="8">
    <source>
        <dbReference type="ARBA" id="ARBA00022723"/>
    </source>
</evidence>
<comment type="cofactor">
    <cofactor evidence="1">
        <name>heme</name>
        <dbReference type="ChEBI" id="CHEBI:30413"/>
    </cofactor>
</comment>
<dbReference type="Proteomes" id="UP000541426">
    <property type="component" value="Unassembled WGS sequence"/>
</dbReference>
<dbReference type="InterPro" id="IPR011577">
    <property type="entry name" value="Cyt_b561_bac/Ni-Hgenase"/>
</dbReference>
<feature type="region of interest" description="Disordered" evidence="13">
    <location>
        <begin position="38"/>
        <end position="59"/>
    </location>
</feature>
<feature type="region of interest" description="Disordered" evidence="13">
    <location>
        <begin position="370"/>
        <end position="390"/>
    </location>
</feature>
<dbReference type="GO" id="GO:0005886">
    <property type="term" value="C:plasma membrane"/>
    <property type="evidence" value="ECO:0007669"/>
    <property type="project" value="UniProtKB-SubCell"/>
</dbReference>
<evidence type="ECO:0000256" key="14">
    <source>
        <dbReference type="SAM" id="Phobius"/>
    </source>
</evidence>
<keyword evidence="8" id="KW-0479">Metal-binding</keyword>
<evidence type="ECO:0000256" key="10">
    <source>
        <dbReference type="ARBA" id="ARBA00022989"/>
    </source>
</evidence>
<feature type="transmembrane region" description="Helical" evidence="14">
    <location>
        <begin position="318"/>
        <end position="337"/>
    </location>
</feature>
<protein>
    <submittedName>
        <fullName evidence="16">Formate dehydrogenase subunit gamma</fullName>
    </submittedName>
</protein>
<dbReference type="GO" id="GO:0009055">
    <property type="term" value="F:electron transfer activity"/>
    <property type="evidence" value="ECO:0007669"/>
    <property type="project" value="InterPro"/>
</dbReference>
<evidence type="ECO:0000256" key="5">
    <source>
        <dbReference type="ARBA" id="ARBA00022475"/>
    </source>
</evidence>
<dbReference type="PANTHER" id="PTHR30074">
    <property type="entry name" value="FORMATE DEHYDROGENASE, NITRATE-INDUCIBLE, CYTOCHROME B556 FDN SUBUNIT"/>
    <property type="match status" value="1"/>
</dbReference>
<keyword evidence="11" id="KW-0408">Iron</keyword>
<dbReference type="GO" id="GO:0008863">
    <property type="term" value="F:formate dehydrogenase (NAD+) activity"/>
    <property type="evidence" value="ECO:0007669"/>
    <property type="project" value="InterPro"/>
</dbReference>
<dbReference type="GO" id="GO:0022904">
    <property type="term" value="P:respiratory electron transport chain"/>
    <property type="evidence" value="ECO:0007669"/>
    <property type="project" value="InterPro"/>
</dbReference>
<keyword evidence="9" id="KW-0249">Electron transport</keyword>
<comment type="subcellular location">
    <subcellularLocation>
        <location evidence="2">Cell membrane</location>
        <topology evidence="2">Multi-pass membrane protein</topology>
    </subcellularLocation>
</comment>
<evidence type="ECO:0000256" key="13">
    <source>
        <dbReference type="SAM" id="MobiDB-lite"/>
    </source>
</evidence>
<keyword evidence="17" id="KW-1185">Reference proteome</keyword>
<keyword evidence="5" id="KW-1003">Cell membrane</keyword>
<evidence type="ECO:0000256" key="9">
    <source>
        <dbReference type="ARBA" id="ARBA00022982"/>
    </source>
</evidence>
<dbReference type="InterPro" id="IPR016174">
    <property type="entry name" value="Di-haem_cyt_TM"/>
</dbReference>
<feature type="transmembrane region" description="Helical" evidence="14">
    <location>
        <begin position="156"/>
        <end position="174"/>
    </location>
</feature>
<evidence type="ECO:0000256" key="7">
    <source>
        <dbReference type="ARBA" id="ARBA00022692"/>
    </source>
</evidence>
<evidence type="ECO:0000256" key="2">
    <source>
        <dbReference type="ARBA" id="ARBA00004651"/>
    </source>
</evidence>
<comment type="caution">
    <text evidence="16">The sequence shown here is derived from an EMBL/GenBank/DDBJ whole genome shotgun (WGS) entry which is preliminary data.</text>
</comment>
<dbReference type="GO" id="GO:0046872">
    <property type="term" value="F:metal ion binding"/>
    <property type="evidence" value="ECO:0007669"/>
    <property type="project" value="UniProtKB-KW"/>
</dbReference>
<dbReference type="RefSeq" id="WP_246429441.1">
    <property type="nucleotide sequence ID" value="NZ_BAABBZ010000011.1"/>
</dbReference>
<dbReference type="GO" id="GO:0009326">
    <property type="term" value="C:formate dehydrogenase complex"/>
    <property type="evidence" value="ECO:0007669"/>
    <property type="project" value="InterPro"/>
</dbReference>
<keyword evidence="10 14" id="KW-1133">Transmembrane helix</keyword>
<name>A0A7W6DQQ8_9RHOB</name>
<reference evidence="16 17" key="1">
    <citation type="submission" date="2020-08" db="EMBL/GenBank/DDBJ databases">
        <title>Genomic Encyclopedia of Type Strains, Phase IV (KMG-IV): sequencing the most valuable type-strain genomes for metagenomic binning, comparative biology and taxonomic classification.</title>
        <authorList>
            <person name="Goeker M."/>
        </authorList>
    </citation>
    <scope>NUCLEOTIDE SEQUENCE [LARGE SCALE GENOMIC DNA]</scope>
    <source>
        <strain evidence="16 17">DSM 102235</strain>
    </source>
</reference>
<keyword evidence="7 14" id="KW-0812">Transmembrane</keyword>
<evidence type="ECO:0000256" key="12">
    <source>
        <dbReference type="ARBA" id="ARBA00023136"/>
    </source>
</evidence>
<dbReference type="Gene3D" id="1.20.950.20">
    <property type="entry name" value="Transmembrane di-heme cytochromes, Chain C"/>
    <property type="match status" value="1"/>
</dbReference>
<evidence type="ECO:0000256" key="3">
    <source>
        <dbReference type="ARBA" id="ARBA00010747"/>
    </source>
</evidence>
<keyword evidence="6" id="KW-0349">Heme</keyword>
<dbReference type="AlphaFoldDB" id="A0A7W6DQQ8"/>
<comment type="similarity">
    <text evidence="3">Belongs to the formate dehydrogenase gamma subunit family.</text>
</comment>
<dbReference type="GO" id="GO:0009061">
    <property type="term" value="P:anaerobic respiration"/>
    <property type="evidence" value="ECO:0007669"/>
    <property type="project" value="TreeGrafter"/>
</dbReference>
<feature type="transmembrane region" description="Helical" evidence="14">
    <location>
        <begin position="202"/>
        <end position="222"/>
    </location>
</feature>
<evidence type="ECO:0000313" key="16">
    <source>
        <dbReference type="EMBL" id="MBB3987460.1"/>
    </source>
</evidence>
<keyword evidence="12 14" id="KW-0472">Membrane</keyword>
<sequence>MAPTVPTTVETDLAEARGATGGAQTLQDILRRQEGLPVDDSFRSDNVGGDAVPPRNLSPLGTSSDADLWRAIRYDKLPDAHVSTDTEVGQVMIQDGGMAWLQFRAGPLRTYGGWLLLGTIGLLALFFFLRGRVMIDGGKTGHTVERFHMVERVNHWMTAASFLLLGFTGLFTLFGRKFLIPIMGHDANSVLLTVSKYIHNNVSWAFMLGIILMFVMWVAHNIPNKLDLVWFKQYGGIVGKNHPPAEKFNAGQKMIFWSVVLFGASLSVSGLSLLFPMDLPLFAKTFGIANDLGLPSLIGMDPLPAAMAPQEEMQLAQLWHAIIAFVMMAVIIAHIYIGSVGMEGAFDAMGSGQVDENWAEQHHSIWYEKKKAKGEATAPAEAVTRTEPAE</sequence>
<accession>A0A7W6DQQ8</accession>
<dbReference type="InterPro" id="IPR051817">
    <property type="entry name" value="FDH_cytochrome_b556_subunit"/>
</dbReference>
<dbReference type="Pfam" id="PF01292">
    <property type="entry name" value="Ni_hydr_CYTB"/>
    <property type="match status" value="1"/>
</dbReference>
<evidence type="ECO:0000259" key="15">
    <source>
        <dbReference type="Pfam" id="PF01292"/>
    </source>
</evidence>
<evidence type="ECO:0000313" key="17">
    <source>
        <dbReference type="Proteomes" id="UP000541426"/>
    </source>
</evidence>
<dbReference type="PANTHER" id="PTHR30074:SF6">
    <property type="entry name" value="FORMATE DEHYDROGENASE GAMMA SUBUNIT"/>
    <property type="match status" value="1"/>
</dbReference>
<dbReference type="GO" id="GO:0015944">
    <property type="term" value="P:formate oxidation"/>
    <property type="evidence" value="ECO:0007669"/>
    <property type="project" value="TreeGrafter"/>
</dbReference>
<keyword evidence="4" id="KW-0813">Transport</keyword>
<evidence type="ECO:0000256" key="6">
    <source>
        <dbReference type="ARBA" id="ARBA00022617"/>
    </source>
</evidence>
<dbReference type="GO" id="GO:0036397">
    <property type="term" value="F:formate dehydrogenase (quinone) activity"/>
    <property type="evidence" value="ECO:0007669"/>
    <property type="project" value="TreeGrafter"/>
</dbReference>
<dbReference type="NCBIfam" id="TIGR01583">
    <property type="entry name" value="formate-DH-gamm"/>
    <property type="match status" value="1"/>
</dbReference>
<proteinExistence type="inferred from homology"/>
<gene>
    <name evidence="16" type="ORF">GGQ68_003807</name>
</gene>
<dbReference type="InterPro" id="IPR006471">
    <property type="entry name" value="Formate_DH_gsu"/>
</dbReference>
<feature type="domain" description="Cytochrome b561 bacterial/Ni-hydrogenase" evidence="15">
    <location>
        <begin position="146"/>
        <end position="349"/>
    </location>
</feature>
<organism evidence="16 17">
    <name type="scientific">Sagittula marina</name>
    <dbReference type="NCBI Taxonomy" id="943940"/>
    <lineage>
        <taxon>Bacteria</taxon>
        <taxon>Pseudomonadati</taxon>
        <taxon>Pseudomonadota</taxon>
        <taxon>Alphaproteobacteria</taxon>
        <taxon>Rhodobacterales</taxon>
        <taxon>Roseobacteraceae</taxon>
        <taxon>Sagittula</taxon>
    </lineage>
</organism>
<evidence type="ECO:0000256" key="11">
    <source>
        <dbReference type="ARBA" id="ARBA00023004"/>
    </source>
</evidence>
<feature type="transmembrane region" description="Helical" evidence="14">
    <location>
        <begin position="111"/>
        <end position="129"/>
    </location>
</feature>
<dbReference type="EMBL" id="JACIEJ010000010">
    <property type="protein sequence ID" value="MBB3987460.1"/>
    <property type="molecule type" value="Genomic_DNA"/>
</dbReference>